<comment type="subcellular location">
    <subcellularLocation>
        <location evidence="2">Cytoplasm</location>
    </subcellularLocation>
    <subcellularLocation>
        <location evidence="1">Nucleus</location>
    </subcellularLocation>
</comment>
<evidence type="ECO:0000256" key="3">
    <source>
        <dbReference type="ARBA" id="ARBA00012442"/>
    </source>
</evidence>
<keyword evidence="11" id="KW-0539">Nucleus</keyword>
<keyword evidence="15" id="KW-1185">Reference proteome</keyword>
<evidence type="ECO:0000256" key="6">
    <source>
        <dbReference type="ARBA" id="ARBA00022553"/>
    </source>
</evidence>
<evidence type="ECO:0000256" key="5">
    <source>
        <dbReference type="ARBA" id="ARBA00022527"/>
    </source>
</evidence>
<keyword evidence="6" id="KW-0597">Phosphoprotein</keyword>
<feature type="domain" description="Protein kinase" evidence="14">
    <location>
        <begin position="12"/>
        <end position="303"/>
    </location>
</feature>
<organism evidence="15 16">
    <name type="scientific">Priapulus caudatus</name>
    <name type="common">Priapulid worm</name>
    <dbReference type="NCBI Taxonomy" id="37621"/>
    <lineage>
        <taxon>Eukaryota</taxon>
        <taxon>Metazoa</taxon>
        <taxon>Ecdysozoa</taxon>
        <taxon>Scalidophora</taxon>
        <taxon>Priapulida</taxon>
        <taxon>Priapulimorpha</taxon>
        <taxon>Priapulimorphida</taxon>
        <taxon>Priapulidae</taxon>
        <taxon>Priapulus</taxon>
    </lineage>
</organism>
<dbReference type="Pfam" id="PF18397">
    <property type="entry name" value="IKBKB_SDD"/>
    <property type="match status" value="1"/>
</dbReference>
<dbReference type="Gene3D" id="1.10.510.10">
    <property type="entry name" value="Transferase(Phosphotransferase) domain 1"/>
    <property type="match status" value="1"/>
</dbReference>
<keyword evidence="10" id="KW-0067">ATP-binding</keyword>
<evidence type="ECO:0000256" key="9">
    <source>
        <dbReference type="ARBA" id="ARBA00022777"/>
    </source>
</evidence>
<dbReference type="InterPro" id="IPR051180">
    <property type="entry name" value="IKK"/>
</dbReference>
<evidence type="ECO:0000256" key="1">
    <source>
        <dbReference type="ARBA" id="ARBA00004123"/>
    </source>
</evidence>
<evidence type="ECO:0000256" key="4">
    <source>
        <dbReference type="ARBA" id="ARBA00022490"/>
    </source>
</evidence>
<dbReference type="SUPFAM" id="SSF56112">
    <property type="entry name" value="Protein kinase-like (PK-like)"/>
    <property type="match status" value="1"/>
</dbReference>
<reference evidence="16" key="1">
    <citation type="submission" date="2025-08" db="UniProtKB">
        <authorList>
            <consortium name="RefSeq"/>
        </authorList>
    </citation>
    <scope>IDENTIFICATION</scope>
</reference>
<dbReference type="PANTHER" id="PTHR22969">
    <property type="entry name" value="IKB KINASE"/>
    <property type="match status" value="1"/>
</dbReference>
<name>A0ABM1EPS2_PRICU</name>
<evidence type="ECO:0000256" key="2">
    <source>
        <dbReference type="ARBA" id="ARBA00004496"/>
    </source>
</evidence>
<evidence type="ECO:0000256" key="10">
    <source>
        <dbReference type="ARBA" id="ARBA00022840"/>
    </source>
</evidence>
<comment type="catalytic activity">
    <reaction evidence="12">
        <text>L-seryl-[I-kappa-B protein] + ATP = O-phospho-L-seryl-[I-kappa-B protein] + ADP + H(+)</text>
        <dbReference type="Rhea" id="RHEA:19073"/>
        <dbReference type="Rhea" id="RHEA-COMP:13698"/>
        <dbReference type="Rhea" id="RHEA-COMP:13699"/>
        <dbReference type="ChEBI" id="CHEBI:15378"/>
        <dbReference type="ChEBI" id="CHEBI:29999"/>
        <dbReference type="ChEBI" id="CHEBI:30616"/>
        <dbReference type="ChEBI" id="CHEBI:83421"/>
        <dbReference type="ChEBI" id="CHEBI:456216"/>
        <dbReference type="EC" id="2.7.11.10"/>
    </reaction>
</comment>
<evidence type="ECO:0000256" key="11">
    <source>
        <dbReference type="ARBA" id="ARBA00023242"/>
    </source>
</evidence>
<dbReference type="EC" id="2.7.11.10" evidence="3"/>
<keyword evidence="5" id="KW-0723">Serine/threonine-protein kinase</keyword>
<dbReference type="PROSITE" id="PS50011">
    <property type="entry name" value="PROTEIN_KINASE_DOM"/>
    <property type="match status" value="1"/>
</dbReference>
<dbReference type="InterPro" id="IPR000719">
    <property type="entry name" value="Prot_kinase_dom"/>
</dbReference>
<feature type="compositionally biased region" description="Basic and acidic residues" evidence="13">
    <location>
        <begin position="699"/>
        <end position="708"/>
    </location>
</feature>
<evidence type="ECO:0000256" key="13">
    <source>
        <dbReference type="SAM" id="MobiDB-lite"/>
    </source>
</evidence>
<dbReference type="InterPro" id="IPR008271">
    <property type="entry name" value="Ser/Thr_kinase_AS"/>
</dbReference>
<dbReference type="Proteomes" id="UP000695022">
    <property type="component" value="Unplaced"/>
</dbReference>
<keyword evidence="7" id="KW-0808">Transferase</keyword>
<evidence type="ECO:0000313" key="16">
    <source>
        <dbReference type="RefSeq" id="XP_014674193.1"/>
    </source>
</evidence>
<dbReference type="Pfam" id="PF00069">
    <property type="entry name" value="Pkinase"/>
    <property type="match status" value="1"/>
</dbReference>
<sequence length="767" mass="84492">MNWPTSQPCGSWEKVRVLGSGGFGAVMLWKNTGNSQEIALKECRLLDDQITEKMRRRWTLEVDIMTRLHHENVVFGISLPDDLRALTSELPFMAIEYCRGGDLRRVLIKPENCCGLQWKEALRIATHISAAVDYLHSCRIVHRDLKPENIVLQTSGEGFMYKLIDLGYAKELDQGSICNSFVGTLHYLAPELMSGQKYTCTVDYWSLGLTVFETVTGKRPFLCNLSPVQVLSTIAQKRREHICAYQDVAGEVVFSERLCYAHRLPPRAQRRVEAWLALMLDVDPATRGGGVGDDGRRRCFPLLAEVAGVRVARVRDLGSGAAWEYEVDEGTTLTQLRAWIARDAGACGDARRLLLLPGGRRVRDDANVGELCTTLHDDRTLFLLPADFPEERLPATAAPRIPEPVAAATDDAATPLRYSDAKRCWTHAVMFCQGRVDDYAEMAAGEGAAVADLASVGAAFAHDLREVVEGATVLRTLLRVFCAAAQADVGACRRACGDAGPAAAWEAAMLATQPFTALVDRANDLHRRAAALDERHCMLRQMAPQWQSHLAALTAIKGAAAEAYERLRGVPREQRAARSMDARDAARVVAACADRWRHCVDELRAHLSRVAACGRGVRDARPQLEATRRDLAAACSTLDARQRERQRDIWDLVTRCISTAAAPRPSGGLSNGVADTATRGSEGDLSVQGGRSAQGKQRRGIEDLRTDVDSGSATPDAFFAHGTREVSTTLACSETAHTELEKMFVQLQVNKERSEECDWSFMNQQHK</sequence>
<protein>
    <recommendedName>
        <fullName evidence="3">IkappaB kinase</fullName>
        <ecNumber evidence="3">2.7.11.10</ecNumber>
    </recommendedName>
</protein>
<dbReference type="PANTHER" id="PTHR22969:SF17">
    <property type="entry name" value="INHIBITOR OF NUCLEAR FACTOR KAPPA-B KINASE SUBUNIT BETA"/>
    <property type="match status" value="1"/>
</dbReference>
<feature type="region of interest" description="Disordered" evidence="13">
    <location>
        <begin position="664"/>
        <end position="709"/>
    </location>
</feature>
<evidence type="ECO:0000256" key="8">
    <source>
        <dbReference type="ARBA" id="ARBA00022741"/>
    </source>
</evidence>
<dbReference type="InterPro" id="IPR041185">
    <property type="entry name" value="IKBKB_SDD"/>
</dbReference>
<dbReference type="SMART" id="SM00220">
    <property type="entry name" value="S_TKc"/>
    <property type="match status" value="1"/>
</dbReference>
<dbReference type="RefSeq" id="XP_014674193.1">
    <property type="nucleotide sequence ID" value="XM_014818707.1"/>
</dbReference>
<proteinExistence type="predicted"/>
<keyword evidence="9" id="KW-0418">Kinase</keyword>
<evidence type="ECO:0000313" key="15">
    <source>
        <dbReference type="Proteomes" id="UP000695022"/>
    </source>
</evidence>
<keyword evidence="4" id="KW-0963">Cytoplasm</keyword>
<keyword evidence="8" id="KW-0547">Nucleotide-binding</keyword>
<dbReference type="PROSITE" id="PS00108">
    <property type="entry name" value="PROTEIN_KINASE_ST"/>
    <property type="match status" value="1"/>
</dbReference>
<dbReference type="GeneID" id="106814390"/>
<evidence type="ECO:0000259" key="14">
    <source>
        <dbReference type="PROSITE" id="PS50011"/>
    </source>
</evidence>
<dbReference type="InterPro" id="IPR046375">
    <property type="entry name" value="IKBKB_SDD_sf"/>
</dbReference>
<gene>
    <name evidence="16" type="primary">LOC106814390</name>
</gene>
<dbReference type="Gene3D" id="1.20.1270.250">
    <property type="match status" value="1"/>
</dbReference>
<accession>A0ABM1EPS2</accession>
<evidence type="ECO:0000256" key="12">
    <source>
        <dbReference type="ARBA" id="ARBA00048789"/>
    </source>
</evidence>
<dbReference type="InterPro" id="IPR011009">
    <property type="entry name" value="Kinase-like_dom_sf"/>
</dbReference>
<evidence type="ECO:0000256" key="7">
    <source>
        <dbReference type="ARBA" id="ARBA00022679"/>
    </source>
</evidence>